<dbReference type="PANTHER" id="PTHR30437">
    <property type="entry name" value="TRANSCRIPTION ELONGATION FACTOR GREA"/>
    <property type="match status" value="1"/>
</dbReference>
<dbReference type="GO" id="GO:0006354">
    <property type="term" value="P:DNA-templated transcription elongation"/>
    <property type="evidence" value="ECO:0007669"/>
    <property type="project" value="TreeGrafter"/>
</dbReference>
<dbReference type="PANTHER" id="PTHR30437:SF5">
    <property type="entry name" value="REGULATOR OF NUCLEOSIDE DIPHOSPHATE KINASE"/>
    <property type="match status" value="1"/>
</dbReference>
<name>A0A418T823_9RHOB</name>
<dbReference type="RefSeq" id="WP_119745277.1">
    <property type="nucleotide sequence ID" value="NZ_QZCG01000001.1"/>
</dbReference>
<dbReference type="OrthoDB" id="192847at2"/>
<dbReference type="InterPro" id="IPR001437">
    <property type="entry name" value="Tscrpt_elong_fac_GreA/B_C"/>
</dbReference>
<dbReference type="SUPFAM" id="SSF54534">
    <property type="entry name" value="FKBP-like"/>
    <property type="match status" value="1"/>
</dbReference>
<evidence type="ECO:0000313" key="3">
    <source>
        <dbReference type="Proteomes" id="UP000284202"/>
    </source>
</evidence>
<reference evidence="3" key="1">
    <citation type="submission" date="2018-09" db="EMBL/GenBank/DDBJ databases">
        <title>Acidovorax cavernicola nov. sp. isolated from Gruta de las Maravillas (Aracena, Spain).</title>
        <authorList>
            <person name="Jurado V."/>
            <person name="Gutierrez-Patricio S."/>
            <person name="Gonzalez-Pimentel J.L."/>
            <person name="Miller A.Z."/>
            <person name="Laiz L."/>
            <person name="Saiz-Jimenez C."/>
        </authorList>
    </citation>
    <scope>NUCLEOTIDE SEQUENCE [LARGE SCALE GENOMIC DNA]</scope>
    <source>
        <strain evidence="3">1011MAR3C25</strain>
    </source>
</reference>
<accession>A0A418T823</accession>
<dbReference type="AlphaFoldDB" id="A0A418T823"/>
<keyword evidence="2" id="KW-0808">Transferase</keyword>
<protein>
    <submittedName>
        <fullName evidence="2">Nucleoside diphosphate kinase regulator</fullName>
    </submittedName>
</protein>
<keyword evidence="3" id="KW-1185">Reference proteome</keyword>
<dbReference type="GO" id="GO:0003677">
    <property type="term" value="F:DNA binding"/>
    <property type="evidence" value="ECO:0007669"/>
    <property type="project" value="InterPro"/>
</dbReference>
<feature type="domain" description="Transcription elongation factor GreA/GreB C-terminal" evidence="1">
    <location>
        <begin position="58"/>
        <end position="133"/>
    </location>
</feature>
<dbReference type="GO" id="GO:0016301">
    <property type="term" value="F:kinase activity"/>
    <property type="evidence" value="ECO:0007669"/>
    <property type="project" value="UniProtKB-KW"/>
</dbReference>
<dbReference type="InterPro" id="IPR023459">
    <property type="entry name" value="Tscrpt_elong_fac_GreA/B_fam"/>
</dbReference>
<comment type="caution">
    <text evidence="2">The sequence shown here is derived from an EMBL/GenBank/DDBJ whole genome shotgun (WGS) entry which is preliminary data.</text>
</comment>
<sequence>MNHSPPARARAARRVISEDHLDLLERLEAGLARRNPELSALLLSTLARARIVPADRLPDDVVALGRRVTYLDEDTQINRHMTLVPPAEADIARDHVSVMTPIGIALIGLPVGAKASWKARNNESRRLRLLEVERREDRSR</sequence>
<organism evidence="2 3">
    <name type="scientific">Paracoccus onubensis</name>
    <dbReference type="NCBI Taxonomy" id="1675788"/>
    <lineage>
        <taxon>Bacteria</taxon>
        <taxon>Pseudomonadati</taxon>
        <taxon>Pseudomonadota</taxon>
        <taxon>Alphaproteobacteria</taxon>
        <taxon>Rhodobacterales</taxon>
        <taxon>Paracoccaceae</taxon>
        <taxon>Paracoccus</taxon>
    </lineage>
</organism>
<gene>
    <name evidence="2" type="ORF">D3P04_01765</name>
</gene>
<dbReference type="Gene3D" id="3.10.50.30">
    <property type="entry name" value="Transcription elongation factor, GreA/GreB, C-terminal domain"/>
    <property type="match status" value="1"/>
</dbReference>
<dbReference type="GO" id="GO:0070063">
    <property type="term" value="F:RNA polymerase binding"/>
    <property type="evidence" value="ECO:0007669"/>
    <property type="project" value="InterPro"/>
</dbReference>
<proteinExistence type="predicted"/>
<dbReference type="Proteomes" id="UP000284202">
    <property type="component" value="Unassembled WGS sequence"/>
</dbReference>
<dbReference type="NCBIfam" id="NF004396">
    <property type="entry name" value="PRK05753.1"/>
    <property type="match status" value="1"/>
</dbReference>
<evidence type="ECO:0000259" key="1">
    <source>
        <dbReference type="Pfam" id="PF01272"/>
    </source>
</evidence>
<dbReference type="Pfam" id="PF01272">
    <property type="entry name" value="GreA_GreB"/>
    <property type="match status" value="1"/>
</dbReference>
<keyword evidence="2" id="KW-0418">Kinase</keyword>
<dbReference type="GO" id="GO:0032784">
    <property type="term" value="P:regulation of DNA-templated transcription elongation"/>
    <property type="evidence" value="ECO:0007669"/>
    <property type="project" value="InterPro"/>
</dbReference>
<dbReference type="EMBL" id="QZCG01000001">
    <property type="protein sequence ID" value="RJE89384.1"/>
    <property type="molecule type" value="Genomic_DNA"/>
</dbReference>
<dbReference type="InterPro" id="IPR036953">
    <property type="entry name" value="GreA/GreB_C_sf"/>
</dbReference>
<evidence type="ECO:0000313" key="2">
    <source>
        <dbReference type="EMBL" id="RJE89384.1"/>
    </source>
</evidence>